<feature type="region of interest" description="Disordered" evidence="1">
    <location>
        <begin position="88"/>
        <end position="111"/>
    </location>
</feature>
<keyword evidence="2" id="KW-0472">Membrane</keyword>
<organism evidence="3 4">
    <name type="scientific">Stegodyphus mimosarum</name>
    <name type="common">African social velvet spider</name>
    <dbReference type="NCBI Taxonomy" id="407821"/>
    <lineage>
        <taxon>Eukaryota</taxon>
        <taxon>Metazoa</taxon>
        <taxon>Ecdysozoa</taxon>
        <taxon>Arthropoda</taxon>
        <taxon>Chelicerata</taxon>
        <taxon>Arachnida</taxon>
        <taxon>Araneae</taxon>
        <taxon>Araneomorphae</taxon>
        <taxon>Entelegynae</taxon>
        <taxon>Eresoidea</taxon>
        <taxon>Eresidae</taxon>
        <taxon>Stegodyphus</taxon>
    </lineage>
</organism>
<sequence>MNVNGTAVIVLDEEENDVKKSNMEELEHRLKTDSMQKPLDTRLHHYVPVDDIDRKVLNGSDGTHITIPEDAVISFTTGRVRVKKSAFNSPQSLGDRESIPLETMPPSYTEEKTGLGEKAELEAELANHKNGVWSEGHNYGSAEGPFSNSEKLNGTSKTSDEVSLPVNNHRKCLSREASDSSCSEQKSTGEKLYFTEDNRKLCPGWRRILICGLILIIIAVALLLGVLAATGILLAESENKNTRYESGQSLPSVDSLSLAGHSFRPRPP</sequence>
<dbReference type="AlphaFoldDB" id="A0A087U2F9"/>
<evidence type="ECO:0000313" key="4">
    <source>
        <dbReference type="Proteomes" id="UP000054359"/>
    </source>
</evidence>
<feature type="compositionally biased region" description="Polar residues" evidence="1">
    <location>
        <begin position="146"/>
        <end position="157"/>
    </location>
</feature>
<accession>A0A087U2F9</accession>
<dbReference type="EMBL" id="KK117838">
    <property type="protein sequence ID" value="KFM71548.1"/>
    <property type="molecule type" value="Genomic_DNA"/>
</dbReference>
<feature type="region of interest" description="Disordered" evidence="1">
    <location>
        <begin position="244"/>
        <end position="268"/>
    </location>
</feature>
<dbReference type="Proteomes" id="UP000054359">
    <property type="component" value="Unassembled WGS sequence"/>
</dbReference>
<feature type="compositionally biased region" description="Polar residues" evidence="1">
    <location>
        <begin position="244"/>
        <end position="255"/>
    </location>
</feature>
<evidence type="ECO:0000313" key="3">
    <source>
        <dbReference type="EMBL" id="KFM71548.1"/>
    </source>
</evidence>
<feature type="region of interest" description="Disordered" evidence="1">
    <location>
        <begin position="136"/>
        <end position="168"/>
    </location>
</feature>
<keyword evidence="2" id="KW-1133">Transmembrane helix</keyword>
<reference evidence="3 4" key="1">
    <citation type="submission" date="2013-11" db="EMBL/GenBank/DDBJ databases">
        <title>Genome sequencing of Stegodyphus mimosarum.</title>
        <authorList>
            <person name="Bechsgaard J."/>
        </authorList>
    </citation>
    <scope>NUCLEOTIDE SEQUENCE [LARGE SCALE GENOMIC DNA]</scope>
</reference>
<protein>
    <submittedName>
        <fullName evidence="3">Uncharacterized protein</fullName>
    </submittedName>
</protein>
<feature type="non-terminal residue" evidence="3">
    <location>
        <position position="268"/>
    </location>
</feature>
<evidence type="ECO:0000256" key="1">
    <source>
        <dbReference type="SAM" id="MobiDB-lite"/>
    </source>
</evidence>
<evidence type="ECO:0000256" key="2">
    <source>
        <dbReference type="SAM" id="Phobius"/>
    </source>
</evidence>
<dbReference type="OrthoDB" id="10475836at2759"/>
<keyword evidence="2" id="KW-0812">Transmembrane</keyword>
<proteinExistence type="predicted"/>
<feature type="transmembrane region" description="Helical" evidence="2">
    <location>
        <begin position="208"/>
        <end position="235"/>
    </location>
</feature>
<name>A0A087U2F9_STEMI</name>
<keyword evidence="4" id="KW-1185">Reference proteome</keyword>
<gene>
    <name evidence="3" type="ORF">X975_26789</name>
</gene>